<accession>A0A4D7JXM2</accession>
<name>A0A4D7JXM2_9BACT</name>
<proteinExistence type="predicted"/>
<organism evidence="1 2">
    <name type="scientific">Mangrovivirga cuniculi</name>
    <dbReference type="NCBI Taxonomy" id="2715131"/>
    <lineage>
        <taxon>Bacteria</taxon>
        <taxon>Pseudomonadati</taxon>
        <taxon>Bacteroidota</taxon>
        <taxon>Cytophagia</taxon>
        <taxon>Cytophagales</taxon>
        <taxon>Mangrovivirgaceae</taxon>
        <taxon>Mangrovivirga</taxon>
    </lineage>
</organism>
<sequence length="59" mass="6516">MYCPISSELDSYNLASSLTNCPWFKRRPWTVYNDKLAGLPGGDPDFWVGANENPPPIGG</sequence>
<dbReference type="AlphaFoldDB" id="A0A4D7JXM2"/>
<keyword evidence="2" id="KW-1185">Reference proteome</keyword>
<evidence type="ECO:0000313" key="1">
    <source>
        <dbReference type="EMBL" id="QCK15475.1"/>
    </source>
</evidence>
<dbReference type="KEGG" id="fpf:DCC35_12335"/>
<gene>
    <name evidence="1" type="ORF">DCC35_12335</name>
</gene>
<dbReference type="Proteomes" id="UP000298616">
    <property type="component" value="Chromosome"/>
</dbReference>
<evidence type="ECO:0000313" key="2">
    <source>
        <dbReference type="Proteomes" id="UP000298616"/>
    </source>
</evidence>
<reference evidence="1 2" key="1">
    <citation type="submission" date="2018-04" db="EMBL/GenBank/DDBJ databases">
        <title>Complete genome uncultured novel isolate.</title>
        <authorList>
            <person name="Merlino G."/>
        </authorList>
    </citation>
    <scope>NUCLEOTIDE SEQUENCE [LARGE SCALE GENOMIC DNA]</scope>
    <source>
        <strain evidence="2">R1DC9</strain>
    </source>
</reference>
<dbReference type="EMBL" id="CP028923">
    <property type="protein sequence ID" value="QCK15475.1"/>
    <property type="molecule type" value="Genomic_DNA"/>
</dbReference>
<protein>
    <submittedName>
        <fullName evidence="1">Uncharacterized protein</fullName>
    </submittedName>
</protein>